<name>A0A5N6ZDP1_9EURO</name>
<dbReference type="EMBL" id="ML739047">
    <property type="protein sequence ID" value="KAE8355774.1"/>
    <property type="molecule type" value="Genomic_DNA"/>
</dbReference>
<evidence type="ECO:0000313" key="1">
    <source>
        <dbReference type="EMBL" id="KAE8355774.1"/>
    </source>
</evidence>
<gene>
    <name evidence="1" type="ORF">BDV28DRAFT_128355</name>
</gene>
<keyword evidence="2" id="KW-1185">Reference proteome</keyword>
<dbReference type="Proteomes" id="UP000327118">
    <property type="component" value="Unassembled WGS sequence"/>
</dbReference>
<reference evidence="2" key="1">
    <citation type="submission" date="2019-04" db="EMBL/GenBank/DDBJ databases">
        <title>Friends and foes A comparative genomics studyof 23 Aspergillus species from section Flavi.</title>
        <authorList>
            <consortium name="DOE Joint Genome Institute"/>
            <person name="Kjaerbolling I."/>
            <person name="Vesth T."/>
            <person name="Frisvad J.C."/>
            <person name="Nybo J.L."/>
            <person name="Theobald S."/>
            <person name="Kildgaard S."/>
            <person name="Isbrandt T."/>
            <person name="Kuo A."/>
            <person name="Sato A."/>
            <person name="Lyhne E.K."/>
            <person name="Kogle M.E."/>
            <person name="Wiebenga A."/>
            <person name="Kun R.S."/>
            <person name="Lubbers R.J."/>
            <person name="Makela M.R."/>
            <person name="Barry K."/>
            <person name="Chovatia M."/>
            <person name="Clum A."/>
            <person name="Daum C."/>
            <person name="Haridas S."/>
            <person name="He G."/>
            <person name="LaButti K."/>
            <person name="Lipzen A."/>
            <person name="Mondo S."/>
            <person name="Riley R."/>
            <person name="Salamov A."/>
            <person name="Simmons B.A."/>
            <person name="Magnuson J.K."/>
            <person name="Henrissat B."/>
            <person name="Mortensen U.H."/>
            <person name="Larsen T.O."/>
            <person name="Devries R.P."/>
            <person name="Grigoriev I.V."/>
            <person name="Machida M."/>
            <person name="Baker S.E."/>
            <person name="Andersen M.R."/>
        </authorList>
    </citation>
    <scope>NUCLEOTIDE SEQUENCE [LARGE SCALE GENOMIC DNA]</scope>
    <source>
        <strain evidence="2">CBS 553.77</strain>
    </source>
</reference>
<evidence type="ECO:0000313" key="2">
    <source>
        <dbReference type="Proteomes" id="UP000327118"/>
    </source>
</evidence>
<accession>A0A5N6ZDP1</accession>
<protein>
    <submittedName>
        <fullName evidence="1">Uncharacterized protein</fullName>
    </submittedName>
</protein>
<organism evidence="1 2">
    <name type="scientific">Aspergillus coremiiformis</name>
    <dbReference type="NCBI Taxonomy" id="138285"/>
    <lineage>
        <taxon>Eukaryota</taxon>
        <taxon>Fungi</taxon>
        <taxon>Dikarya</taxon>
        <taxon>Ascomycota</taxon>
        <taxon>Pezizomycotina</taxon>
        <taxon>Eurotiomycetes</taxon>
        <taxon>Eurotiomycetidae</taxon>
        <taxon>Eurotiales</taxon>
        <taxon>Aspergillaceae</taxon>
        <taxon>Aspergillus</taxon>
        <taxon>Aspergillus subgen. Circumdati</taxon>
    </lineage>
</organism>
<proteinExistence type="predicted"/>
<feature type="non-terminal residue" evidence="1">
    <location>
        <position position="106"/>
    </location>
</feature>
<dbReference type="AlphaFoldDB" id="A0A5N6ZDP1"/>
<sequence>MGIIRKKNKKKKSNFILAVWSIWSCRWSFFLQDRRMRPRLPFTLQPREQTLLSGRCLAVQSSQDSSSMSLTVILHAFAKSGCLLYLVYALKTDTAESLSGRQILES</sequence>